<dbReference type="Pfam" id="PF13229">
    <property type="entry name" value="Beta_helix"/>
    <property type="match status" value="1"/>
</dbReference>
<dbReference type="EMBL" id="MEYS01000002">
    <property type="protein sequence ID" value="OGD34003.1"/>
    <property type="molecule type" value="Genomic_DNA"/>
</dbReference>
<protein>
    <recommendedName>
        <fullName evidence="1">LTD domain-containing protein</fullName>
    </recommendedName>
</protein>
<dbReference type="InterPro" id="IPR039448">
    <property type="entry name" value="Beta_helix"/>
</dbReference>
<evidence type="ECO:0000313" key="2">
    <source>
        <dbReference type="EMBL" id="OGD34003.1"/>
    </source>
</evidence>
<organism evidence="2 3">
    <name type="scientific">Candidatus Azambacteria bacterium RIFCSPLOWO2_01_FULL_46_25</name>
    <dbReference type="NCBI Taxonomy" id="1797298"/>
    <lineage>
        <taxon>Bacteria</taxon>
        <taxon>Candidatus Azamiibacteriota</taxon>
    </lineage>
</organism>
<dbReference type="Pfam" id="PF00932">
    <property type="entry name" value="LTD"/>
    <property type="match status" value="1"/>
</dbReference>
<reference evidence="2 3" key="1">
    <citation type="journal article" date="2016" name="Nat. Commun.">
        <title>Thousands of microbial genomes shed light on interconnected biogeochemical processes in an aquifer system.</title>
        <authorList>
            <person name="Anantharaman K."/>
            <person name="Brown C.T."/>
            <person name="Hug L.A."/>
            <person name="Sharon I."/>
            <person name="Castelle C.J."/>
            <person name="Probst A.J."/>
            <person name="Thomas B.C."/>
            <person name="Singh A."/>
            <person name="Wilkins M.J."/>
            <person name="Karaoz U."/>
            <person name="Brodie E.L."/>
            <person name="Williams K.H."/>
            <person name="Hubbard S.S."/>
            <person name="Banfield J.F."/>
        </authorList>
    </citation>
    <scope>NUCLEOTIDE SEQUENCE [LARGE SCALE GENOMIC DNA]</scope>
</reference>
<dbReference type="PANTHER" id="PTHR41339:SF1">
    <property type="entry name" value="SECRETED PROTEIN"/>
    <property type="match status" value="1"/>
</dbReference>
<dbReference type="Gene3D" id="2.60.40.1260">
    <property type="entry name" value="Lamin Tail domain"/>
    <property type="match status" value="1"/>
</dbReference>
<dbReference type="SUPFAM" id="SSF74853">
    <property type="entry name" value="Lamin A/C globular tail domain"/>
    <property type="match status" value="1"/>
</dbReference>
<dbReference type="Gene3D" id="2.160.20.10">
    <property type="entry name" value="Single-stranded right-handed beta-helix, Pectin lyase-like"/>
    <property type="match status" value="1"/>
</dbReference>
<dbReference type="Proteomes" id="UP000176650">
    <property type="component" value="Unassembled WGS sequence"/>
</dbReference>
<comment type="caution">
    <text evidence="2">The sequence shown here is derived from an EMBL/GenBank/DDBJ whole genome shotgun (WGS) entry which is preliminary data.</text>
</comment>
<name>A0A1F5BTR9_9BACT</name>
<dbReference type="PROSITE" id="PS51841">
    <property type="entry name" value="LTD"/>
    <property type="match status" value="1"/>
</dbReference>
<dbReference type="InterPro" id="IPR001322">
    <property type="entry name" value="Lamin_tail_dom"/>
</dbReference>
<dbReference type="InterPro" id="IPR036415">
    <property type="entry name" value="Lamin_tail_dom_sf"/>
</dbReference>
<dbReference type="STRING" id="1797298.A2988_00770"/>
<evidence type="ECO:0000313" key="3">
    <source>
        <dbReference type="Proteomes" id="UP000176650"/>
    </source>
</evidence>
<accession>A0A1F5BTR9</accession>
<dbReference type="InterPro" id="IPR011050">
    <property type="entry name" value="Pectin_lyase_fold/virulence"/>
</dbReference>
<evidence type="ECO:0000259" key="1">
    <source>
        <dbReference type="PROSITE" id="PS51841"/>
    </source>
</evidence>
<dbReference type="InterPro" id="IPR012334">
    <property type="entry name" value="Pectin_lyas_fold"/>
</dbReference>
<dbReference type="PANTHER" id="PTHR41339">
    <property type="entry name" value="LIPL48"/>
    <property type="match status" value="1"/>
</dbReference>
<proteinExistence type="predicted"/>
<dbReference type="SUPFAM" id="SSF51126">
    <property type="entry name" value="Pectin lyase-like"/>
    <property type="match status" value="2"/>
</dbReference>
<sequence>MPVVATSTEPVAVVETATTTPEVVVITAAGGGGWVSGVSPADPPVQDIATSTADIVIATSTEDTATSTTELIVATAPEPEITYADPVVINEIAWMGTRAQPNDEWIELYNKTGHDIDLTGWTLESRTKALAISLQGTIKARGYFFLERTASTTTNRIEDMMYTGALNNSGPDANLYLKQGTTTIDAVNFGNWPFGDNGQKRTMERVSPYATSTLYYNWKTYSESFMAPFAKDAEGNDILGTPGAQNSVAGFYTPTGDIIENAIWYSAHSPYYVPAPITVREGATLTIEPGVTVKFAPGTPYGGALNVRGVLDAQGAAAKPIIFTSFRDDAADGVDSNQDGSTSTPASADWMNINFYATTTPSVMRHAEVKYGGQGTNYNPNGWYPSYTGAVGIYGARPEITDTVFEANHAIALYLKDAAYPILRNNSIRNTVVPTHNGAGPGGFGIRLADASATADIVGNTFENNTIAISSDSASDMPLVVRDNIFLNNQKNGEFNGYANFNLDNSGNRDANSKGGFSIQVFVSNGQSKTVKADSMPYIIGSLFEVSSGGALTVEPGAIFKFARPNPNSSIAPAVMRGTLTARGTASAPIVFTGIADDSDGYDSNYADRQPIPGDWENIQFIGASSSDSILEYVHIRYGGQGNNLCPYAYFGGPCMEYKGAVLVDGASPTFTHMTFDHNLAVSIYLDGATQSTIQNSSLLNTIPGTTGPHNDAVAGYGISIGAESLPTLTDNAYSGNVEDVVYR</sequence>
<dbReference type="AlphaFoldDB" id="A0A1F5BTR9"/>
<feature type="domain" description="LTD" evidence="1">
    <location>
        <begin position="66"/>
        <end position="256"/>
    </location>
</feature>
<gene>
    <name evidence="2" type="ORF">A2988_00770</name>
</gene>